<dbReference type="AlphaFoldDB" id="A0A1B0DKP5"/>
<dbReference type="EMBL" id="AJVK01016085">
    <property type="status" value="NOT_ANNOTATED_CDS"/>
    <property type="molecule type" value="Genomic_DNA"/>
</dbReference>
<dbReference type="Gene3D" id="3.30.1050.10">
    <property type="entry name" value="SCP2 sterol-binding domain"/>
    <property type="match status" value="1"/>
</dbReference>
<organism evidence="2 3">
    <name type="scientific">Phlebotomus papatasi</name>
    <name type="common">Sandfly</name>
    <dbReference type="NCBI Taxonomy" id="29031"/>
    <lineage>
        <taxon>Eukaryota</taxon>
        <taxon>Metazoa</taxon>
        <taxon>Ecdysozoa</taxon>
        <taxon>Arthropoda</taxon>
        <taxon>Hexapoda</taxon>
        <taxon>Insecta</taxon>
        <taxon>Pterygota</taxon>
        <taxon>Neoptera</taxon>
        <taxon>Endopterygota</taxon>
        <taxon>Diptera</taxon>
        <taxon>Nematocera</taxon>
        <taxon>Psychodoidea</taxon>
        <taxon>Psychodidae</taxon>
        <taxon>Phlebotomus</taxon>
        <taxon>Phlebotomus</taxon>
    </lineage>
</organism>
<dbReference type="EnsemblMetazoa" id="PPAI008839-RA">
    <property type="protein sequence ID" value="PPAI008839-PA"/>
    <property type="gene ID" value="PPAI008839"/>
</dbReference>
<keyword evidence="3" id="KW-1185">Reference proteome</keyword>
<reference evidence="2" key="1">
    <citation type="submission" date="2022-08" db="UniProtKB">
        <authorList>
            <consortium name="EnsemblMetazoa"/>
        </authorList>
    </citation>
    <scope>IDENTIFICATION</scope>
    <source>
        <strain evidence="2">Israel</strain>
    </source>
</reference>
<evidence type="ECO:0000313" key="2">
    <source>
        <dbReference type="EnsemblMetazoa" id="PPAI008839-PA"/>
    </source>
</evidence>
<dbReference type="PANTHER" id="PTHR10094:SF32">
    <property type="entry name" value="EUCALYPTUS, ISOFORM B"/>
    <property type="match status" value="1"/>
</dbReference>
<dbReference type="InterPro" id="IPR036527">
    <property type="entry name" value="SCP2_sterol-bd_dom_sf"/>
</dbReference>
<name>A0A1B0DKP5_PHLPP</name>
<sequence length="110" mass="12064">MSFKSDAIIEKIKVRLTKIDPNNRQVEHVYKFNITVGGKVAKTWVLDLKNVKVFEGDSPDVECSVTVSDEDFFAMGSGTLSTKDALAQDKIDVDGNLELVGKLAPFVSSL</sequence>
<dbReference type="InterPro" id="IPR003033">
    <property type="entry name" value="SCP2_sterol-bd_dom"/>
</dbReference>
<dbReference type="SUPFAM" id="SSF55718">
    <property type="entry name" value="SCP-like"/>
    <property type="match status" value="1"/>
</dbReference>
<protein>
    <recommendedName>
        <fullName evidence="1">SCP2 domain-containing protein</fullName>
    </recommendedName>
</protein>
<dbReference type="OrthoDB" id="3592703at2759"/>
<evidence type="ECO:0000313" key="3">
    <source>
        <dbReference type="Proteomes" id="UP000092462"/>
    </source>
</evidence>
<dbReference type="VEuPathDB" id="VectorBase:PPAI008839"/>
<dbReference type="GeneID" id="129798981"/>
<dbReference type="VEuPathDB" id="VectorBase:PPAPM1_008328"/>
<dbReference type="PANTHER" id="PTHR10094">
    <property type="entry name" value="STEROL CARRIER PROTEIN 2 SCP-2 FAMILY PROTEIN"/>
    <property type="match status" value="1"/>
</dbReference>
<evidence type="ECO:0000259" key="1">
    <source>
        <dbReference type="Pfam" id="PF02036"/>
    </source>
</evidence>
<dbReference type="Pfam" id="PF02036">
    <property type="entry name" value="SCP2"/>
    <property type="match status" value="1"/>
</dbReference>
<feature type="domain" description="SCP2" evidence="1">
    <location>
        <begin position="21"/>
        <end position="105"/>
    </location>
</feature>
<accession>A0A1B0DKP5</accession>
<proteinExistence type="predicted"/>
<dbReference type="Proteomes" id="UP000092462">
    <property type="component" value="Unassembled WGS sequence"/>
</dbReference>
<dbReference type="GO" id="GO:0005829">
    <property type="term" value="C:cytosol"/>
    <property type="evidence" value="ECO:0007669"/>
    <property type="project" value="TreeGrafter"/>
</dbReference>
<dbReference type="KEGG" id="ppap:129798981"/>
<dbReference type="RefSeq" id="XP_055698513.1">
    <property type="nucleotide sequence ID" value="XM_055842538.1"/>
</dbReference>